<keyword evidence="2" id="KW-1185">Reference proteome</keyword>
<evidence type="ECO:0000313" key="2">
    <source>
        <dbReference type="Proteomes" id="UP001205105"/>
    </source>
</evidence>
<reference evidence="1" key="1">
    <citation type="submission" date="2020-11" db="EMBL/GenBank/DDBJ databases">
        <title>Chlorella ohadii genome sequencing and assembly.</title>
        <authorList>
            <person name="Murik O."/>
            <person name="Treves H."/>
            <person name="Kedem I."/>
            <person name="Shotland Y."/>
            <person name="Kaplan A."/>
        </authorList>
    </citation>
    <scope>NUCLEOTIDE SEQUENCE</scope>
    <source>
        <strain evidence="1">1</strain>
    </source>
</reference>
<gene>
    <name evidence="1" type="ORF">COHA_003046</name>
</gene>
<dbReference type="EMBL" id="JADXDR010000040">
    <property type="protein sequence ID" value="KAI7843350.1"/>
    <property type="molecule type" value="Genomic_DNA"/>
</dbReference>
<proteinExistence type="predicted"/>
<sequence length="207" mass="21542">MGGARGAISAVIPWSTEPRDGGLAVHTIVLFGGGCEAGKAGSRALHVKLLGDVRPLFYVPVPRAKSLFGDVSMVTVGFPYLVSVTWWDVPPSQVGEARAAAFKAAILKQLPAGAGVYFTSMITQGGKVGRRVFNTNVQGAVFNTAVGKAALARFLDTLRANPAAVFPPRDFGRILVNGGSGLRLVNDPAYPCACQAPAPPTAPDAKR</sequence>
<dbReference type="PROSITE" id="PS51257">
    <property type="entry name" value="PROKAR_LIPOPROTEIN"/>
    <property type="match status" value="1"/>
</dbReference>
<name>A0AAD5H7N0_9CHLO</name>
<dbReference type="Proteomes" id="UP001205105">
    <property type="component" value="Unassembled WGS sequence"/>
</dbReference>
<evidence type="ECO:0000313" key="1">
    <source>
        <dbReference type="EMBL" id="KAI7843350.1"/>
    </source>
</evidence>
<dbReference type="AlphaFoldDB" id="A0AAD5H7N0"/>
<comment type="caution">
    <text evidence="1">The sequence shown here is derived from an EMBL/GenBank/DDBJ whole genome shotgun (WGS) entry which is preliminary data.</text>
</comment>
<organism evidence="1 2">
    <name type="scientific">Chlorella ohadii</name>
    <dbReference type="NCBI Taxonomy" id="2649997"/>
    <lineage>
        <taxon>Eukaryota</taxon>
        <taxon>Viridiplantae</taxon>
        <taxon>Chlorophyta</taxon>
        <taxon>core chlorophytes</taxon>
        <taxon>Trebouxiophyceae</taxon>
        <taxon>Chlorellales</taxon>
        <taxon>Chlorellaceae</taxon>
        <taxon>Chlorella clade</taxon>
        <taxon>Chlorella</taxon>
    </lineage>
</organism>
<protein>
    <submittedName>
        <fullName evidence="1">Uncharacterized protein</fullName>
    </submittedName>
</protein>
<accession>A0AAD5H7N0</accession>